<organism evidence="1 2">
    <name type="scientific">Rotaria magnacalcarata</name>
    <dbReference type="NCBI Taxonomy" id="392030"/>
    <lineage>
        <taxon>Eukaryota</taxon>
        <taxon>Metazoa</taxon>
        <taxon>Spiralia</taxon>
        <taxon>Gnathifera</taxon>
        <taxon>Rotifera</taxon>
        <taxon>Eurotatoria</taxon>
        <taxon>Bdelloidea</taxon>
        <taxon>Philodinida</taxon>
        <taxon>Philodinidae</taxon>
        <taxon>Rotaria</taxon>
    </lineage>
</organism>
<protein>
    <submittedName>
        <fullName evidence="1">Uncharacterized protein</fullName>
    </submittedName>
</protein>
<name>A0A8S3GVA6_9BILA</name>
<proteinExistence type="predicted"/>
<reference evidence="1" key="1">
    <citation type="submission" date="2021-02" db="EMBL/GenBank/DDBJ databases">
        <authorList>
            <person name="Nowell W R."/>
        </authorList>
    </citation>
    <scope>NUCLEOTIDE SEQUENCE</scope>
</reference>
<gene>
    <name evidence="1" type="ORF">BYL167_LOCUS77543</name>
</gene>
<dbReference type="AlphaFoldDB" id="A0A8S3GVA6"/>
<comment type="caution">
    <text evidence="1">The sequence shown here is derived from an EMBL/GenBank/DDBJ whole genome shotgun (WGS) entry which is preliminary data.</text>
</comment>
<feature type="non-terminal residue" evidence="1">
    <location>
        <position position="1"/>
    </location>
</feature>
<dbReference type="Proteomes" id="UP000681967">
    <property type="component" value="Unassembled WGS sequence"/>
</dbReference>
<dbReference type="EMBL" id="CAJOBH010282760">
    <property type="protein sequence ID" value="CAF5172294.1"/>
    <property type="molecule type" value="Genomic_DNA"/>
</dbReference>
<sequence length="96" mass="11247">RKSALEQMAMMLTDPSLHSSFLNHGGFEKVLEELRLNLKRDDIVCSTDYTSTVPACTKIIRLLIQYNRNFQKKFSLDNELLKLLFKSIKLTYFLFL</sequence>
<accession>A0A8S3GVA6</accession>
<evidence type="ECO:0000313" key="1">
    <source>
        <dbReference type="EMBL" id="CAF5172294.1"/>
    </source>
</evidence>
<evidence type="ECO:0000313" key="2">
    <source>
        <dbReference type="Proteomes" id="UP000681967"/>
    </source>
</evidence>